<keyword evidence="4 9" id="KW-0812">Transmembrane</keyword>
<comment type="subunit">
    <text evidence="2">The complex is composed of two ATP-binding proteins (CysA), two transmembrane proteins (CysT and CysW) and a solute-binding protein (CysP).</text>
</comment>
<dbReference type="EMBL" id="WBUI01000005">
    <property type="protein sequence ID" value="KAB2933603.1"/>
    <property type="molecule type" value="Genomic_DNA"/>
</dbReference>
<evidence type="ECO:0000313" key="12">
    <source>
        <dbReference type="Proteomes" id="UP000460298"/>
    </source>
</evidence>
<protein>
    <recommendedName>
        <fullName evidence="9">Sulfate transport system permease protein CysT</fullName>
    </recommendedName>
</protein>
<dbReference type="NCBIfam" id="TIGR02139">
    <property type="entry name" value="permease_CysT"/>
    <property type="match status" value="1"/>
</dbReference>
<keyword evidence="6 9" id="KW-0764">Sulfate transport</keyword>
<dbReference type="PROSITE" id="PS50928">
    <property type="entry name" value="ABC_TM1"/>
    <property type="match status" value="1"/>
</dbReference>
<feature type="transmembrane region" description="Helical" evidence="9">
    <location>
        <begin position="20"/>
        <end position="44"/>
    </location>
</feature>
<dbReference type="InterPro" id="IPR011865">
    <property type="entry name" value="CysT_permease"/>
</dbReference>
<organism evidence="11 12">
    <name type="scientific">Leptonema illini</name>
    <dbReference type="NCBI Taxonomy" id="183"/>
    <lineage>
        <taxon>Bacteria</taxon>
        <taxon>Pseudomonadati</taxon>
        <taxon>Spirochaetota</taxon>
        <taxon>Spirochaetia</taxon>
        <taxon>Leptospirales</taxon>
        <taxon>Leptospiraceae</taxon>
        <taxon>Leptonema</taxon>
    </lineage>
</organism>
<dbReference type="CDD" id="cd06261">
    <property type="entry name" value="TM_PBP2"/>
    <property type="match status" value="1"/>
</dbReference>
<comment type="caution">
    <text evidence="9">Lacks conserved residue(s) required for the propagation of feature annotation.</text>
</comment>
<dbReference type="NCBIfam" id="TIGR00969">
    <property type="entry name" value="3a0106s02"/>
    <property type="match status" value="1"/>
</dbReference>
<dbReference type="SUPFAM" id="SSF161098">
    <property type="entry name" value="MetI-like"/>
    <property type="match status" value="1"/>
</dbReference>
<dbReference type="GO" id="GO:0005886">
    <property type="term" value="C:plasma membrane"/>
    <property type="evidence" value="ECO:0007669"/>
    <property type="project" value="UniProtKB-SubCell"/>
</dbReference>
<comment type="function">
    <text evidence="8">Part of the ABC transporter complex CysAWTP (TC 3.A.1.6.1) involved in sulfate/thiosulfate import. Probably responsible for the translocation of the substrate across the membrane.</text>
</comment>
<dbReference type="GO" id="GO:0015419">
    <property type="term" value="F:ABC-type sulfate transporter activity"/>
    <property type="evidence" value="ECO:0007669"/>
    <property type="project" value="UniProtKB-UniRule"/>
</dbReference>
<keyword evidence="5 9" id="KW-1133">Transmembrane helix</keyword>
<evidence type="ECO:0000259" key="10">
    <source>
        <dbReference type="PROSITE" id="PS50928"/>
    </source>
</evidence>
<evidence type="ECO:0000256" key="6">
    <source>
        <dbReference type="ARBA" id="ARBA00023032"/>
    </source>
</evidence>
<evidence type="ECO:0000256" key="5">
    <source>
        <dbReference type="ARBA" id="ARBA00022989"/>
    </source>
</evidence>
<dbReference type="FunFam" id="1.10.3720.10:FF:000004">
    <property type="entry name" value="Sulfate transport system permease protein CysT"/>
    <property type="match status" value="1"/>
</dbReference>
<feature type="transmembrane region" description="Helical" evidence="9">
    <location>
        <begin position="251"/>
        <end position="273"/>
    </location>
</feature>
<keyword evidence="3 9" id="KW-0813">Transport</keyword>
<dbReference type="Pfam" id="PF00528">
    <property type="entry name" value="BPD_transp_1"/>
    <property type="match status" value="1"/>
</dbReference>
<dbReference type="Gene3D" id="1.10.3720.10">
    <property type="entry name" value="MetI-like"/>
    <property type="match status" value="1"/>
</dbReference>
<evidence type="ECO:0000313" key="11">
    <source>
        <dbReference type="EMBL" id="KAB2933603.1"/>
    </source>
</evidence>
<accession>A0A833H2Z3</accession>
<dbReference type="Proteomes" id="UP000460298">
    <property type="component" value="Unassembled WGS sequence"/>
</dbReference>
<dbReference type="AlphaFoldDB" id="A0A833H2Z3"/>
<evidence type="ECO:0000256" key="8">
    <source>
        <dbReference type="ARBA" id="ARBA00025323"/>
    </source>
</evidence>
<feature type="transmembrane region" description="Helical" evidence="9">
    <location>
        <begin position="191"/>
        <end position="213"/>
    </location>
</feature>
<gene>
    <name evidence="11" type="primary">cysT</name>
    <name evidence="11" type="ORF">F9K24_07085</name>
</gene>
<keyword evidence="7 9" id="KW-0472">Membrane</keyword>
<evidence type="ECO:0000256" key="3">
    <source>
        <dbReference type="ARBA" id="ARBA00022448"/>
    </source>
</evidence>
<evidence type="ECO:0000256" key="7">
    <source>
        <dbReference type="ARBA" id="ARBA00023136"/>
    </source>
</evidence>
<comment type="subcellular location">
    <subcellularLocation>
        <location evidence="1">Cell membrane</location>
        <topology evidence="1">Multi-pass membrane protein</topology>
    </subcellularLocation>
</comment>
<reference evidence="11 12" key="1">
    <citation type="submission" date="2019-10" db="EMBL/GenBank/DDBJ databases">
        <title>Extracellular Electron Transfer in a Candidatus Methanoperedens spp. Enrichment Culture.</title>
        <authorList>
            <person name="Berger S."/>
            <person name="Rangel Shaw D."/>
            <person name="Berben T."/>
            <person name="In 'T Zandt M."/>
            <person name="Frank J."/>
            <person name="Reimann J."/>
            <person name="Jetten M.S.M."/>
            <person name="Welte C.U."/>
        </authorList>
    </citation>
    <scope>NUCLEOTIDE SEQUENCE [LARGE SCALE GENOMIC DNA]</scope>
    <source>
        <strain evidence="11">SB12</strain>
    </source>
</reference>
<name>A0A833H2Z3_9LEPT</name>
<comment type="caution">
    <text evidence="11">The sequence shown here is derived from an EMBL/GenBank/DDBJ whole genome shotgun (WGS) entry which is preliminary data.</text>
</comment>
<feature type="transmembrane region" description="Helical" evidence="9">
    <location>
        <begin position="139"/>
        <end position="163"/>
    </location>
</feature>
<dbReference type="PANTHER" id="PTHR30406">
    <property type="entry name" value="SULFATE TRANSPORT SYSTEM PERMEASE PROTEIN"/>
    <property type="match status" value="1"/>
</dbReference>
<evidence type="ECO:0000256" key="2">
    <source>
        <dbReference type="ARBA" id="ARBA00011779"/>
    </source>
</evidence>
<dbReference type="InterPro" id="IPR000515">
    <property type="entry name" value="MetI-like"/>
</dbReference>
<evidence type="ECO:0000256" key="4">
    <source>
        <dbReference type="ARBA" id="ARBA00022692"/>
    </source>
</evidence>
<feature type="domain" description="ABC transmembrane type-1" evidence="10">
    <location>
        <begin position="67"/>
        <end position="270"/>
    </location>
</feature>
<dbReference type="InterPro" id="IPR005667">
    <property type="entry name" value="Sulph_transpt2"/>
</dbReference>
<dbReference type="PANTHER" id="PTHR30406:SF8">
    <property type="entry name" value="SULFATE TRANSPORT SYSTEM PERMEASE PROTEIN CYST"/>
    <property type="match status" value="1"/>
</dbReference>
<feature type="transmembrane region" description="Helical" evidence="9">
    <location>
        <begin position="105"/>
        <end position="127"/>
    </location>
</feature>
<evidence type="ECO:0000256" key="1">
    <source>
        <dbReference type="ARBA" id="ARBA00004651"/>
    </source>
</evidence>
<sequence>MIALPMQTAGVRKRSVIPGFRLSLGYTVFYLSVIVLIPLVALFVKGAGVPVDRAIEILTDRAVIASFRVSFLSAGVAAFVNLIFGTMAAYVLCRYDFLGRRIVDAAMDLPFALPTAVAGISLTALYAKDGWIGSVLEPLGVQVAYSQAGIIVALIFIGVPFVVRSVQPVLEELPREEEEAAALLGAGRLYVIVRIILPAILPAALTGFVLSFARSLGEYGSVVFISGNLPFKTEIVPLMIVKKLEQYDYEAAALIGIVMLLLSFCLMGLINLLQMWAARRMNLKESGGES</sequence>
<comment type="function">
    <text evidence="9">Part of the ABC transporter complex (TC 3.A.1.6.1) involved in sulfate/thiosulfate import.</text>
</comment>
<comment type="similarity">
    <text evidence="9">Belongs to the binding-protein-dependent transport system permease family. CysTW subfamily.</text>
</comment>
<dbReference type="InterPro" id="IPR035906">
    <property type="entry name" value="MetI-like_sf"/>
</dbReference>
<feature type="transmembrane region" description="Helical" evidence="9">
    <location>
        <begin position="71"/>
        <end position="93"/>
    </location>
</feature>
<proteinExistence type="inferred from homology"/>
<evidence type="ECO:0000256" key="9">
    <source>
        <dbReference type="RuleBase" id="RU366001"/>
    </source>
</evidence>